<dbReference type="PANTHER" id="PTHR23155">
    <property type="entry name" value="DISEASE RESISTANCE PROTEIN RP"/>
    <property type="match status" value="1"/>
</dbReference>
<dbReference type="InterPro" id="IPR042197">
    <property type="entry name" value="Apaf_helical"/>
</dbReference>
<reference evidence="15" key="1">
    <citation type="submission" date="2024-07" db="EMBL/GenBank/DDBJ databases">
        <title>Two chromosome-level genome assemblies of Korean endemic species Abeliophyllum distichum and Forsythia ovata (Oleaceae).</title>
        <authorList>
            <person name="Jang H."/>
        </authorList>
    </citation>
    <scope>NUCLEOTIDE SEQUENCE [LARGE SCALE GENOMIC DNA]</scope>
</reference>
<dbReference type="AlphaFoldDB" id="A0ABD1SWM6"/>
<accession>A0ABD1SWM6</accession>
<keyword evidence="15" id="KW-1185">Reference proteome</keyword>
<keyword evidence="8" id="KW-0547">Nucleotide-binding</keyword>
<evidence type="ECO:0000256" key="5">
    <source>
        <dbReference type="ARBA" id="ARBA00022614"/>
    </source>
</evidence>
<dbReference type="FunFam" id="3.40.50.300:FF:001091">
    <property type="entry name" value="Probable disease resistance protein At1g61300"/>
    <property type="match status" value="1"/>
</dbReference>
<organism evidence="14 15">
    <name type="scientific">Abeliophyllum distichum</name>
    <dbReference type="NCBI Taxonomy" id="126358"/>
    <lineage>
        <taxon>Eukaryota</taxon>
        <taxon>Viridiplantae</taxon>
        <taxon>Streptophyta</taxon>
        <taxon>Embryophyta</taxon>
        <taxon>Tracheophyta</taxon>
        <taxon>Spermatophyta</taxon>
        <taxon>Magnoliopsida</taxon>
        <taxon>eudicotyledons</taxon>
        <taxon>Gunneridae</taxon>
        <taxon>Pentapetalae</taxon>
        <taxon>asterids</taxon>
        <taxon>lamiids</taxon>
        <taxon>Lamiales</taxon>
        <taxon>Oleaceae</taxon>
        <taxon>Forsythieae</taxon>
        <taxon>Abeliophyllum</taxon>
    </lineage>
</organism>
<evidence type="ECO:0000259" key="13">
    <source>
        <dbReference type="Pfam" id="PF23559"/>
    </source>
</evidence>
<comment type="similarity">
    <text evidence="3">Belongs to the disease resistance NB-LRR family.</text>
</comment>
<keyword evidence="9" id="KW-0611">Plant defense</keyword>
<evidence type="ECO:0000259" key="11">
    <source>
        <dbReference type="Pfam" id="PF00931"/>
    </source>
</evidence>
<keyword evidence="5" id="KW-0433">Leucine-rich repeat</keyword>
<evidence type="ECO:0000256" key="4">
    <source>
        <dbReference type="ARBA" id="ARBA00022490"/>
    </source>
</evidence>
<dbReference type="GO" id="GO:0005524">
    <property type="term" value="F:ATP binding"/>
    <property type="evidence" value="ECO:0007669"/>
    <property type="project" value="UniProtKB-KW"/>
</dbReference>
<dbReference type="Pfam" id="PF18052">
    <property type="entry name" value="Rx_N"/>
    <property type="match status" value="1"/>
</dbReference>
<dbReference type="Proteomes" id="UP001604336">
    <property type="component" value="Unassembled WGS sequence"/>
</dbReference>
<evidence type="ECO:0000256" key="7">
    <source>
        <dbReference type="ARBA" id="ARBA00022737"/>
    </source>
</evidence>
<dbReference type="InterPro" id="IPR027417">
    <property type="entry name" value="P-loop_NTPase"/>
</dbReference>
<evidence type="ECO:0000259" key="12">
    <source>
        <dbReference type="Pfam" id="PF18052"/>
    </source>
</evidence>
<proteinExistence type="inferred from homology"/>
<evidence type="ECO:0000256" key="8">
    <source>
        <dbReference type="ARBA" id="ARBA00022741"/>
    </source>
</evidence>
<dbReference type="Gene3D" id="1.20.5.4130">
    <property type="match status" value="1"/>
</dbReference>
<dbReference type="SUPFAM" id="SSF52540">
    <property type="entry name" value="P-loop containing nucleoside triphosphate hydrolases"/>
    <property type="match status" value="1"/>
</dbReference>
<dbReference type="InterPro" id="IPR002182">
    <property type="entry name" value="NB-ARC"/>
</dbReference>
<feature type="domain" description="Disease resistance protein winged helix" evidence="13">
    <location>
        <begin position="547"/>
        <end position="616"/>
    </location>
</feature>
<dbReference type="CDD" id="cd14798">
    <property type="entry name" value="RX-CC_like"/>
    <property type="match status" value="1"/>
</dbReference>
<feature type="domain" description="NB-ARC" evidence="11">
    <location>
        <begin position="297"/>
        <end position="467"/>
    </location>
</feature>
<dbReference type="Gene3D" id="3.80.10.10">
    <property type="entry name" value="Ribonuclease Inhibitor"/>
    <property type="match status" value="1"/>
</dbReference>
<evidence type="ECO:0000313" key="14">
    <source>
        <dbReference type="EMBL" id="KAL2504827.1"/>
    </source>
</evidence>
<dbReference type="GO" id="GO:0005737">
    <property type="term" value="C:cytoplasm"/>
    <property type="evidence" value="ECO:0007669"/>
    <property type="project" value="UniProtKB-SubCell"/>
</dbReference>
<evidence type="ECO:0000256" key="10">
    <source>
        <dbReference type="ARBA" id="ARBA00022840"/>
    </source>
</evidence>
<feature type="domain" description="Disease resistance N-terminal" evidence="12">
    <location>
        <begin position="162"/>
        <end position="235"/>
    </location>
</feature>
<dbReference type="GO" id="GO:0051607">
    <property type="term" value="P:defense response to virus"/>
    <property type="evidence" value="ECO:0007669"/>
    <property type="project" value="UniProtKB-ARBA"/>
</dbReference>
<dbReference type="SUPFAM" id="SSF52058">
    <property type="entry name" value="L domain-like"/>
    <property type="match status" value="1"/>
</dbReference>
<keyword evidence="7" id="KW-0677">Repeat</keyword>
<dbReference type="PANTHER" id="PTHR23155:SF1152">
    <property type="entry name" value="AAA+ ATPASE DOMAIN-CONTAINING PROTEIN"/>
    <property type="match status" value="1"/>
</dbReference>
<dbReference type="InterPro" id="IPR036388">
    <property type="entry name" value="WH-like_DNA-bd_sf"/>
</dbReference>
<dbReference type="InterPro" id="IPR041118">
    <property type="entry name" value="Rx_N"/>
</dbReference>
<dbReference type="GO" id="GO:0009626">
    <property type="term" value="P:plant-type hypersensitive response"/>
    <property type="evidence" value="ECO:0007669"/>
    <property type="project" value="UniProtKB-KW"/>
</dbReference>
<evidence type="ECO:0000256" key="3">
    <source>
        <dbReference type="ARBA" id="ARBA00008894"/>
    </source>
</evidence>
<dbReference type="EMBL" id="JBFOLK010000006">
    <property type="protein sequence ID" value="KAL2504827.1"/>
    <property type="molecule type" value="Genomic_DNA"/>
</dbReference>
<evidence type="ECO:0000256" key="2">
    <source>
        <dbReference type="ARBA" id="ARBA00004496"/>
    </source>
</evidence>
<dbReference type="InterPro" id="IPR058922">
    <property type="entry name" value="WHD_DRP"/>
</dbReference>
<dbReference type="Gene3D" id="1.10.10.10">
    <property type="entry name" value="Winged helix-like DNA-binding domain superfamily/Winged helix DNA-binding domain"/>
    <property type="match status" value="1"/>
</dbReference>
<dbReference type="FunFam" id="1.10.10.10:FF:000322">
    <property type="entry name" value="Probable disease resistance protein At1g63360"/>
    <property type="match status" value="1"/>
</dbReference>
<dbReference type="Gene3D" id="3.40.50.300">
    <property type="entry name" value="P-loop containing nucleotide triphosphate hydrolases"/>
    <property type="match status" value="1"/>
</dbReference>
<sequence>MDSLLLKLREFFVVPKPQQYLSCSTFKTNELVASFIDFLLEVLEEFLGQRYLSRFFTAQMKPLLKNLKFLLIILGDTPFQGTELEETNNILAEIESIANEAGIFFHSFFFTTDLVEETKIAAAHSILLPKFNMVKENIKKHCNTFSPPSVTTRNTDLVSIFIVDSVLDYLNHLINHKASLIVHVKDEITTLRKELHFSRSFLRDVEVQQSKELIKCVMQLRDLAYEAEYIINWFAAGEVPVWYLALRLSNFIQKITLIKQNHASNSLEVVESPFEVSSQVVKSIPMVDEIIVGLKDETMRIASQLVRGPVDLQIISITGMPGLGKTTLAKKLYNHSSVLNHFDKRLWCVVSQTYERKRLLIDILCYMTNLKEDKFLEMEVEKLGENLYKNLKERRYFVVMDDIWNIKAWDDLKIYFPKDKTGSRILFTSRNKEVALEASSDGIINELPFLSVDECWDLLEQKVFGEALCPREFVDIGKQIATSCKGLPLAVAGIAAVLANMEKKESLWKEVAASLSSYIFKEQDILELSYKHLPIHLKPCFLYFSAFEEDREIPVKKLLSLWISEGFIEKIKDERSEDVAEEYLIELINRNMVQVAKRRSDNGVKTCNIHDLMRDMCVRIAKEENFLKVIEDEVSIYEQHHRLCNHSYPQHLKSRLFGLHIRSLLGMSESLFIVSRLSLLRVLKFSDRKGYIGTLEFLVQLRYLEIPYLSLLMSERLENLEFLFVTGQTTNPAFSNMPKLRHLDLETPSRISKDWKIPQTHSLETLSGVLVYNFDDEKILRCFPHLRHLKCHYDKSWNDCPDLSFLTQLESLKMTFYGWKVKFREINFPTNIKKLSLSLSFPCERMSSVGKLPNLEILKLEFLNFEGENWNTHDDEFQKLKYLKLRNLKFEDWNTSEDHFPTLERLVLESCDYFKSIPSELGYIPTLQMIEVHSCGVSVRESAMKIKEEQEENGNEELKVIITGLK</sequence>
<name>A0ABD1SWM6_9LAMI</name>
<dbReference type="InterPro" id="IPR032675">
    <property type="entry name" value="LRR_dom_sf"/>
</dbReference>
<comment type="caution">
    <text evidence="14">The sequence shown here is derived from an EMBL/GenBank/DDBJ whole genome shotgun (WGS) entry which is preliminary data.</text>
</comment>
<dbReference type="InterPro" id="IPR038005">
    <property type="entry name" value="RX-like_CC"/>
</dbReference>
<keyword evidence="10" id="KW-0067">ATP-binding</keyword>
<evidence type="ECO:0000313" key="15">
    <source>
        <dbReference type="Proteomes" id="UP001604336"/>
    </source>
</evidence>
<dbReference type="InterPro" id="IPR044974">
    <property type="entry name" value="Disease_R_plants"/>
</dbReference>
<evidence type="ECO:0000256" key="1">
    <source>
        <dbReference type="ARBA" id="ARBA00002074"/>
    </source>
</evidence>
<comment type="function">
    <text evidence="1">Confers resistance to late blight (Phytophthora infestans) races carrying the avirulence gene Avr1. Resistance proteins guard the plant against pathogens that contain an appropriate avirulence protein via an indirect interaction with this avirulence protein. That triggers a defense system including the hypersensitive response, which restricts the pathogen growth.</text>
</comment>
<dbReference type="Pfam" id="PF23559">
    <property type="entry name" value="WHD_DRP"/>
    <property type="match status" value="1"/>
</dbReference>
<dbReference type="Pfam" id="PF00931">
    <property type="entry name" value="NB-ARC"/>
    <property type="match status" value="1"/>
</dbReference>
<gene>
    <name evidence="14" type="ORF">Adt_20448</name>
</gene>
<comment type="subcellular location">
    <subcellularLocation>
        <location evidence="2">Cytoplasm</location>
    </subcellularLocation>
</comment>
<dbReference type="PRINTS" id="PR00364">
    <property type="entry name" value="DISEASERSIST"/>
</dbReference>
<evidence type="ECO:0000256" key="9">
    <source>
        <dbReference type="ARBA" id="ARBA00022821"/>
    </source>
</evidence>
<keyword evidence="4" id="KW-0963">Cytoplasm</keyword>
<evidence type="ECO:0000256" key="6">
    <source>
        <dbReference type="ARBA" id="ARBA00022667"/>
    </source>
</evidence>
<keyword evidence="6" id="KW-0381">Hypersensitive response</keyword>
<protein>
    <submittedName>
        <fullName evidence="14">Disease resistance protein</fullName>
    </submittedName>
</protein>
<dbReference type="Gene3D" id="1.10.8.430">
    <property type="entry name" value="Helical domain of apoptotic protease-activating factors"/>
    <property type="match status" value="1"/>
</dbReference>